<evidence type="ECO:0000313" key="7">
    <source>
        <dbReference type="EMBL" id="GAA3088915.1"/>
    </source>
</evidence>
<dbReference type="EMBL" id="BAAAUG010000021">
    <property type="protein sequence ID" value="GAA3088915.1"/>
    <property type="molecule type" value="Genomic_DNA"/>
</dbReference>
<dbReference type="Proteomes" id="UP001501637">
    <property type="component" value="Unassembled WGS sequence"/>
</dbReference>
<protein>
    <submittedName>
        <fullName evidence="7">FG-GAP repeat protein</fullName>
    </submittedName>
</protein>
<evidence type="ECO:0000313" key="8">
    <source>
        <dbReference type="Proteomes" id="UP001501637"/>
    </source>
</evidence>
<dbReference type="InterPro" id="IPR000413">
    <property type="entry name" value="Integrin_alpha"/>
</dbReference>
<name>A0ABP6M8G7_9ACTN</name>
<dbReference type="PROSITE" id="PS51470">
    <property type="entry name" value="FG_GAP"/>
    <property type="match status" value="2"/>
</dbReference>
<evidence type="ECO:0000256" key="6">
    <source>
        <dbReference type="SAM" id="SignalP"/>
    </source>
</evidence>
<dbReference type="Pfam" id="PF13517">
    <property type="entry name" value="FG-GAP_3"/>
    <property type="match status" value="1"/>
</dbReference>
<dbReference type="PANTHER" id="PTHR23221">
    <property type="entry name" value="GLYCOSYLPHOSPHATIDYLINOSITOL PHOSPHOLIPASE D"/>
    <property type="match status" value="1"/>
</dbReference>
<feature type="signal peptide" evidence="6">
    <location>
        <begin position="1"/>
        <end position="28"/>
    </location>
</feature>
<dbReference type="Gene3D" id="2.130.10.130">
    <property type="entry name" value="Integrin alpha, N-terminal"/>
    <property type="match status" value="3"/>
</dbReference>
<dbReference type="SMART" id="SM00191">
    <property type="entry name" value="Int_alpha"/>
    <property type="match status" value="6"/>
</dbReference>
<dbReference type="RefSeq" id="WP_344519275.1">
    <property type="nucleotide sequence ID" value="NZ_BAAAUG010000021.1"/>
</dbReference>
<sequence length="492" mass="49298">MRSKRLSAALFGAATVLASTGLVTPAGAAPEAGAVQGADFNGDGYADSVVGVYRGDIDDKKSAGYLHVLYGGSSGAGSFTTSVSQDSPGVPGTSEKNDSFGSSVETADVDGDGFTDVVVGAPGEDVGSDPAATGHGSVVVLYGSSSGYFERGRTIAQGTAGSGAGASLAVGDFTQDGSVDVAVGLPHGEFGEVTLRPGPLTEDKPLTHLLDTGFGGTSGRLAAGDFDGNGKTDLAISSYSNDYSRTTLWRWNGSALQEYWKSPATGYGIAAGDFDGDSVDDLALGHCLIIAEADRPTGACGPDELAKGGKVRVLYGGGGAEGFGTRNHTFSQDTPGVAGTAEEADNFGIKLAAGDLNGDGRDDLVAGTPSEAIGTADRAGSATVLTSGPDGLLDASGTAKSTAWHQDSTGVPGTPEVNDEFGSALALGDYDGDGDGDVTVGVYNENSTEYEQSLSTGGVWTLPNGVGTGSKALTARLFGLRGALYYGQVLGR</sequence>
<evidence type="ECO:0000256" key="3">
    <source>
        <dbReference type="ARBA" id="ARBA00022801"/>
    </source>
</evidence>
<keyword evidence="3" id="KW-0378">Hydrolase</keyword>
<gene>
    <name evidence="7" type="ORF">GCM10010449_10890</name>
</gene>
<dbReference type="PRINTS" id="PR01185">
    <property type="entry name" value="INTEGRINA"/>
</dbReference>
<keyword evidence="1 6" id="KW-0732">Signal</keyword>
<keyword evidence="8" id="KW-1185">Reference proteome</keyword>
<feature type="region of interest" description="Disordered" evidence="5">
    <location>
        <begin position="80"/>
        <end position="103"/>
    </location>
</feature>
<dbReference type="InterPro" id="IPR028994">
    <property type="entry name" value="Integrin_alpha_N"/>
</dbReference>
<dbReference type="SUPFAM" id="SSF69318">
    <property type="entry name" value="Integrin alpha N-terminal domain"/>
    <property type="match status" value="1"/>
</dbReference>
<evidence type="ECO:0000256" key="5">
    <source>
        <dbReference type="SAM" id="MobiDB-lite"/>
    </source>
</evidence>
<proteinExistence type="predicted"/>
<keyword evidence="4" id="KW-0325">Glycoprotein</keyword>
<dbReference type="PANTHER" id="PTHR23221:SF7">
    <property type="entry name" value="PHOSPHATIDYLINOSITOL-GLYCAN-SPECIFIC PHOSPHOLIPASE D"/>
    <property type="match status" value="1"/>
</dbReference>
<evidence type="ECO:0000256" key="1">
    <source>
        <dbReference type="ARBA" id="ARBA00022729"/>
    </source>
</evidence>
<dbReference type="InterPro" id="IPR013517">
    <property type="entry name" value="FG-GAP"/>
</dbReference>
<dbReference type="InterPro" id="IPR013519">
    <property type="entry name" value="Int_alpha_beta-p"/>
</dbReference>
<accession>A0ABP6M8G7</accession>
<organism evidence="7 8">
    <name type="scientific">Streptomyces rectiviolaceus</name>
    <dbReference type="NCBI Taxonomy" id="332591"/>
    <lineage>
        <taxon>Bacteria</taxon>
        <taxon>Bacillati</taxon>
        <taxon>Actinomycetota</taxon>
        <taxon>Actinomycetes</taxon>
        <taxon>Kitasatosporales</taxon>
        <taxon>Streptomycetaceae</taxon>
        <taxon>Streptomyces</taxon>
    </lineage>
</organism>
<feature type="chain" id="PRO_5046020955" evidence="6">
    <location>
        <begin position="29"/>
        <end position="492"/>
    </location>
</feature>
<keyword evidence="2" id="KW-0677">Repeat</keyword>
<comment type="caution">
    <text evidence="7">The sequence shown here is derived from an EMBL/GenBank/DDBJ whole genome shotgun (WGS) entry which is preliminary data.</text>
</comment>
<dbReference type="Pfam" id="PF01839">
    <property type="entry name" value="FG-GAP"/>
    <property type="match status" value="3"/>
</dbReference>
<evidence type="ECO:0000256" key="2">
    <source>
        <dbReference type="ARBA" id="ARBA00022737"/>
    </source>
</evidence>
<evidence type="ECO:0000256" key="4">
    <source>
        <dbReference type="ARBA" id="ARBA00023180"/>
    </source>
</evidence>
<reference evidence="8" key="1">
    <citation type="journal article" date="2019" name="Int. J. Syst. Evol. Microbiol.">
        <title>The Global Catalogue of Microorganisms (GCM) 10K type strain sequencing project: providing services to taxonomists for standard genome sequencing and annotation.</title>
        <authorList>
            <consortium name="The Broad Institute Genomics Platform"/>
            <consortium name="The Broad Institute Genome Sequencing Center for Infectious Disease"/>
            <person name="Wu L."/>
            <person name="Ma J."/>
        </authorList>
    </citation>
    <scope>NUCLEOTIDE SEQUENCE [LARGE SCALE GENOMIC DNA]</scope>
    <source>
        <strain evidence="8">JCM 9092</strain>
    </source>
</reference>